<accession>A0AAV7IS02</accession>
<evidence type="ECO:0000313" key="2">
    <source>
        <dbReference type="EMBL" id="KAH0558086.1"/>
    </source>
</evidence>
<proteinExistence type="predicted"/>
<dbReference type="AlphaFoldDB" id="A0AAV7IS02"/>
<comment type="caution">
    <text evidence="2">The sequence shown here is derived from an EMBL/GenBank/DDBJ whole genome shotgun (WGS) entry which is preliminary data.</text>
</comment>
<keyword evidence="3" id="KW-1185">Reference proteome</keyword>
<reference evidence="2 3" key="1">
    <citation type="journal article" date="2021" name="J. Hered.">
        <title>A chromosome-level genome assembly of the parasitoid wasp, Cotesia glomerata (Hymenoptera: Braconidae).</title>
        <authorList>
            <person name="Pinto B.J."/>
            <person name="Weis J.J."/>
            <person name="Gamble T."/>
            <person name="Ode P.J."/>
            <person name="Paul R."/>
            <person name="Zaspel J.M."/>
        </authorList>
    </citation>
    <scope>NUCLEOTIDE SEQUENCE [LARGE SCALE GENOMIC DNA]</scope>
    <source>
        <strain evidence="2">CgM1</strain>
    </source>
</reference>
<dbReference type="EMBL" id="JAHXZJ010000747">
    <property type="protein sequence ID" value="KAH0558086.1"/>
    <property type="molecule type" value="Genomic_DNA"/>
</dbReference>
<gene>
    <name evidence="2" type="ORF">KQX54_014336</name>
</gene>
<feature type="compositionally biased region" description="Low complexity" evidence="1">
    <location>
        <begin position="40"/>
        <end position="49"/>
    </location>
</feature>
<protein>
    <submittedName>
        <fullName evidence="2">Uncharacterized protein</fullName>
    </submittedName>
</protein>
<name>A0AAV7IS02_COTGL</name>
<organism evidence="2 3">
    <name type="scientific">Cotesia glomerata</name>
    <name type="common">Lepidopteran parasitic wasp</name>
    <name type="synonym">Apanteles glomeratus</name>
    <dbReference type="NCBI Taxonomy" id="32391"/>
    <lineage>
        <taxon>Eukaryota</taxon>
        <taxon>Metazoa</taxon>
        <taxon>Ecdysozoa</taxon>
        <taxon>Arthropoda</taxon>
        <taxon>Hexapoda</taxon>
        <taxon>Insecta</taxon>
        <taxon>Pterygota</taxon>
        <taxon>Neoptera</taxon>
        <taxon>Endopterygota</taxon>
        <taxon>Hymenoptera</taxon>
        <taxon>Apocrita</taxon>
        <taxon>Ichneumonoidea</taxon>
        <taxon>Braconidae</taxon>
        <taxon>Microgastrinae</taxon>
        <taxon>Cotesia</taxon>
    </lineage>
</organism>
<feature type="region of interest" description="Disordered" evidence="1">
    <location>
        <begin position="30"/>
        <end position="52"/>
    </location>
</feature>
<evidence type="ECO:0000313" key="3">
    <source>
        <dbReference type="Proteomes" id="UP000826195"/>
    </source>
</evidence>
<evidence type="ECO:0000256" key="1">
    <source>
        <dbReference type="SAM" id="MobiDB-lite"/>
    </source>
</evidence>
<dbReference type="Proteomes" id="UP000826195">
    <property type="component" value="Unassembled WGS sequence"/>
</dbReference>
<sequence length="68" mass="7480">MSEGIPGKKPRFMVSMCNRVLTGNHFMGIQEQEQRPANQSTVSSTSGSSNPCASWQYIDNCSLLNKEA</sequence>